<reference evidence="2" key="1">
    <citation type="journal article" date="2023" name="Nat. Plants">
        <title>Single-cell RNA sequencing provides a high-resolution roadmap for understanding the multicellular compartmentation of specialized metabolism.</title>
        <authorList>
            <person name="Sun S."/>
            <person name="Shen X."/>
            <person name="Li Y."/>
            <person name="Li Y."/>
            <person name="Wang S."/>
            <person name="Li R."/>
            <person name="Zhang H."/>
            <person name="Shen G."/>
            <person name="Guo B."/>
            <person name="Wei J."/>
            <person name="Xu J."/>
            <person name="St-Pierre B."/>
            <person name="Chen S."/>
            <person name="Sun C."/>
        </authorList>
    </citation>
    <scope>NUCLEOTIDE SEQUENCE [LARGE SCALE GENOMIC DNA]</scope>
</reference>
<keyword evidence="2" id="KW-1185">Reference proteome</keyword>
<gene>
    <name evidence="1" type="ORF">M9H77_30632</name>
</gene>
<dbReference type="Proteomes" id="UP001060085">
    <property type="component" value="Linkage Group LG07"/>
</dbReference>
<dbReference type="EMBL" id="CM044707">
    <property type="protein sequence ID" value="KAI5653445.1"/>
    <property type="molecule type" value="Genomic_DNA"/>
</dbReference>
<comment type="caution">
    <text evidence="1">The sequence shown here is derived from an EMBL/GenBank/DDBJ whole genome shotgun (WGS) entry which is preliminary data.</text>
</comment>
<evidence type="ECO:0000313" key="1">
    <source>
        <dbReference type="EMBL" id="KAI5653445.1"/>
    </source>
</evidence>
<sequence length="203" mass="23227">MFPKPFNKKSLKCKCSNRVEKVKLISLFPQEQSQTSKELKLGPMTRGRMKKLNASNGNRDNVMIGYLEEAFNNKFEEFEGQEKTSMLFSICSISKDYSEEQLVPPTVDGRARLKQCFITSMEGPLPIQSHQEGTRDPSRINLNETLRSMQQSTERLVRDIKDLKKGKSTASMDQRIGDNFGGVNSPHHQRPYDNMSTQGYHDM</sequence>
<proteinExistence type="predicted"/>
<evidence type="ECO:0000313" key="2">
    <source>
        <dbReference type="Proteomes" id="UP001060085"/>
    </source>
</evidence>
<protein>
    <submittedName>
        <fullName evidence="1">Uncharacterized protein</fullName>
    </submittedName>
</protein>
<accession>A0ACB9ZYV6</accession>
<name>A0ACB9ZYV6_CATRO</name>
<organism evidence="1 2">
    <name type="scientific">Catharanthus roseus</name>
    <name type="common">Madagascar periwinkle</name>
    <name type="synonym">Vinca rosea</name>
    <dbReference type="NCBI Taxonomy" id="4058"/>
    <lineage>
        <taxon>Eukaryota</taxon>
        <taxon>Viridiplantae</taxon>
        <taxon>Streptophyta</taxon>
        <taxon>Embryophyta</taxon>
        <taxon>Tracheophyta</taxon>
        <taxon>Spermatophyta</taxon>
        <taxon>Magnoliopsida</taxon>
        <taxon>eudicotyledons</taxon>
        <taxon>Gunneridae</taxon>
        <taxon>Pentapetalae</taxon>
        <taxon>asterids</taxon>
        <taxon>lamiids</taxon>
        <taxon>Gentianales</taxon>
        <taxon>Apocynaceae</taxon>
        <taxon>Rauvolfioideae</taxon>
        <taxon>Vinceae</taxon>
        <taxon>Catharanthinae</taxon>
        <taxon>Catharanthus</taxon>
    </lineage>
</organism>